<name>A0A6C0I0F6_9ZZZZ</name>
<protein>
    <submittedName>
        <fullName evidence="1">Uncharacterized protein</fullName>
    </submittedName>
</protein>
<evidence type="ECO:0000313" key="1">
    <source>
        <dbReference type="EMBL" id="QHT86259.1"/>
    </source>
</evidence>
<organism evidence="1">
    <name type="scientific">viral metagenome</name>
    <dbReference type="NCBI Taxonomy" id="1070528"/>
    <lineage>
        <taxon>unclassified sequences</taxon>
        <taxon>metagenomes</taxon>
        <taxon>organismal metagenomes</taxon>
    </lineage>
</organism>
<reference evidence="1" key="1">
    <citation type="journal article" date="2020" name="Nature">
        <title>Giant virus diversity and host interactions through global metagenomics.</title>
        <authorList>
            <person name="Schulz F."/>
            <person name="Roux S."/>
            <person name="Paez-Espino D."/>
            <person name="Jungbluth S."/>
            <person name="Walsh D.A."/>
            <person name="Denef V.J."/>
            <person name="McMahon K.D."/>
            <person name="Konstantinidis K.T."/>
            <person name="Eloe-Fadrosh E.A."/>
            <person name="Kyrpides N.C."/>
            <person name="Woyke T."/>
        </authorList>
    </citation>
    <scope>NUCLEOTIDE SEQUENCE</scope>
    <source>
        <strain evidence="1">GVMAG-M-3300023184-186</strain>
    </source>
</reference>
<dbReference type="EMBL" id="MN740065">
    <property type="protein sequence ID" value="QHT86259.1"/>
    <property type="molecule type" value="Genomic_DNA"/>
</dbReference>
<sequence length="566" mass="65072">MENFDALLNDILENPELILQKDLSDEQIFELQKRISPYKNFSSEGLEDPNFKKILIFSYTNLKEEYLKKFLMTSLIGFMFQMKHELEIDNELLKFTNTPYIDRINKILEEASAISNVVAKSSEEDIVDNIVTNLEEGAVGTQVSDVQRINTAALELLKEISNNLEFPEDSGKAIINHFLLSLFKFDPNKHVRSATIDDAKIEEEVINVCGNDIILDAKDPSRVPLKTLLSNPDVTTFEHKELFMRIVETPSTYNAFKLLLEDNFSISEINTVLENKNEFKALLSPLPKDNSVMGATKILPPRDVFYRWSYYNEVNCEELRHVTSSLYLDKPDLDMLFAAWDTIEGTQQKVDEEFTKYCQRHQTEFPADIKNTDFGGWTFFADFKQNREKINFCNRNTEVLKRILDRHESDKQLGADLMKNRIRQRKAKNIAEDGPDAPGLSQYKSIHGISLPGAEKVISHEEMLRLEKAKGNIKAAKELEFLENLESQIQGYKNIEKNRGELTREEQVELSSLYERLKMAHEMADVPDDAIQVDVFTNDTKSGTFTKSSFYTKSEELLNSHPPAEN</sequence>
<dbReference type="AlphaFoldDB" id="A0A6C0I0F6"/>
<accession>A0A6C0I0F6</accession>
<proteinExistence type="predicted"/>